<organism evidence="3 4">
    <name type="scientific">Psilocybe cf. subviscida</name>
    <dbReference type="NCBI Taxonomy" id="2480587"/>
    <lineage>
        <taxon>Eukaryota</taxon>
        <taxon>Fungi</taxon>
        <taxon>Dikarya</taxon>
        <taxon>Basidiomycota</taxon>
        <taxon>Agaricomycotina</taxon>
        <taxon>Agaricomycetes</taxon>
        <taxon>Agaricomycetidae</taxon>
        <taxon>Agaricales</taxon>
        <taxon>Agaricineae</taxon>
        <taxon>Strophariaceae</taxon>
        <taxon>Psilocybe</taxon>
    </lineage>
</organism>
<dbReference type="AlphaFoldDB" id="A0A8H5EXD3"/>
<feature type="domain" description="F-box" evidence="2">
    <location>
        <begin position="34"/>
        <end position="85"/>
    </location>
</feature>
<evidence type="ECO:0000313" key="4">
    <source>
        <dbReference type="Proteomes" id="UP000567179"/>
    </source>
</evidence>
<proteinExistence type="predicted"/>
<dbReference type="Proteomes" id="UP000567179">
    <property type="component" value="Unassembled WGS sequence"/>
</dbReference>
<dbReference type="EMBL" id="JAACJJ010000042">
    <property type="protein sequence ID" value="KAF5316105.1"/>
    <property type="molecule type" value="Genomic_DNA"/>
</dbReference>
<sequence>MCSGLQSLLANRDLGDNNSVSTGSSSPTNPGVNDSPISKLPPELLVRIFEHHVTYSVVVCWYQITHVCRHWRALAIETAWLWTTVPTDPHFDNPEWTRIVLERSRNELLDITLIATPWKMNLAVYRHISHIRTLSLQYLDVKELEDMVFTLSVIGDDAKELEDLQILGCEYDDPQFKLPPTCFRGASKLECLDLEWVEIDWQMPFLSQILSHLSLQNMSPASRPSWAELLGALACMPDLRNLTLKQAFPDIPARSHTERVHLPCLHQLSVAADIAFQVESFFSHVTFPPLERVVIGCKENDPGSDNYSAALQSVARMFPPSSYGRFNQLGIEAGESHGFYFLCRTFPNDPESGGAIDVALSPTVDVSTEWTIANIIDNFNFYHSLTHLAIGARGEATSVPPESLRELFGSMPNLEDISASNNNALNLIRALTIPTSHLFGTPVSFPVLRKIDLRVIDIEHDKEQCDELEDILMARYEYGAEIQTLSLSQCFHISAAVVERFAHIVMDLNWSEDGISSLISAMKRERAHR</sequence>
<dbReference type="InterPro" id="IPR032675">
    <property type="entry name" value="LRR_dom_sf"/>
</dbReference>
<gene>
    <name evidence="3" type="ORF">D9619_006177</name>
</gene>
<dbReference type="SUPFAM" id="SSF81383">
    <property type="entry name" value="F-box domain"/>
    <property type="match status" value="1"/>
</dbReference>
<dbReference type="Pfam" id="PF12937">
    <property type="entry name" value="F-box-like"/>
    <property type="match status" value="1"/>
</dbReference>
<dbReference type="InterPro" id="IPR036047">
    <property type="entry name" value="F-box-like_dom_sf"/>
</dbReference>
<feature type="region of interest" description="Disordered" evidence="1">
    <location>
        <begin position="13"/>
        <end position="36"/>
    </location>
</feature>
<dbReference type="Gene3D" id="1.20.1280.50">
    <property type="match status" value="1"/>
</dbReference>
<dbReference type="SUPFAM" id="SSF52047">
    <property type="entry name" value="RNI-like"/>
    <property type="match status" value="1"/>
</dbReference>
<evidence type="ECO:0000259" key="2">
    <source>
        <dbReference type="PROSITE" id="PS50181"/>
    </source>
</evidence>
<keyword evidence="4" id="KW-1185">Reference proteome</keyword>
<dbReference type="InterPro" id="IPR001810">
    <property type="entry name" value="F-box_dom"/>
</dbReference>
<accession>A0A8H5EXD3</accession>
<evidence type="ECO:0000313" key="3">
    <source>
        <dbReference type="EMBL" id="KAF5316105.1"/>
    </source>
</evidence>
<protein>
    <recommendedName>
        <fullName evidence="2">F-box domain-containing protein</fullName>
    </recommendedName>
</protein>
<feature type="compositionally biased region" description="Polar residues" evidence="1">
    <location>
        <begin position="16"/>
        <end position="36"/>
    </location>
</feature>
<comment type="caution">
    <text evidence="3">The sequence shown here is derived from an EMBL/GenBank/DDBJ whole genome shotgun (WGS) entry which is preliminary data.</text>
</comment>
<evidence type="ECO:0000256" key="1">
    <source>
        <dbReference type="SAM" id="MobiDB-lite"/>
    </source>
</evidence>
<name>A0A8H5EXD3_9AGAR</name>
<dbReference type="PROSITE" id="PS50181">
    <property type="entry name" value="FBOX"/>
    <property type="match status" value="1"/>
</dbReference>
<dbReference type="OrthoDB" id="3156934at2759"/>
<reference evidence="3 4" key="1">
    <citation type="journal article" date="2020" name="ISME J.">
        <title>Uncovering the hidden diversity of litter-decomposition mechanisms in mushroom-forming fungi.</title>
        <authorList>
            <person name="Floudas D."/>
            <person name="Bentzer J."/>
            <person name="Ahren D."/>
            <person name="Johansson T."/>
            <person name="Persson P."/>
            <person name="Tunlid A."/>
        </authorList>
    </citation>
    <scope>NUCLEOTIDE SEQUENCE [LARGE SCALE GENOMIC DNA]</scope>
    <source>
        <strain evidence="3 4">CBS 101986</strain>
    </source>
</reference>
<dbReference type="Gene3D" id="3.80.10.10">
    <property type="entry name" value="Ribonuclease Inhibitor"/>
    <property type="match status" value="1"/>
</dbReference>